<protein>
    <submittedName>
        <fullName evidence="6">Zinc ABC transporter substrate-binding protein</fullName>
    </submittedName>
</protein>
<keyword evidence="3 5" id="KW-0732">Signal</keyword>
<name>A0A7X6D4T1_9ACTN</name>
<feature type="compositionally biased region" description="Basic and acidic residues" evidence="4">
    <location>
        <begin position="152"/>
        <end position="229"/>
    </location>
</feature>
<evidence type="ECO:0000256" key="3">
    <source>
        <dbReference type="ARBA" id="ARBA00022729"/>
    </source>
</evidence>
<dbReference type="Gene3D" id="3.40.50.1980">
    <property type="entry name" value="Nitrogenase molybdenum iron protein domain"/>
    <property type="match status" value="3"/>
</dbReference>
<dbReference type="Pfam" id="PF01297">
    <property type="entry name" value="ZnuA"/>
    <property type="match status" value="1"/>
</dbReference>
<evidence type="ECO:0000256" key="5">
    <source>
        <dbReference type="SAM" id="SignalP"/>
    </source>
</evidence>
<dbReference type="EMBL" id="JAAVJD010000255">
    <property type="protein sequence ID" value="NJQ08180.1"/>
    <property type="molecule type" value="Genomic_DNA"/>
</dbReference>
<proteinExistence type="inferred from homology"/>
<dbReference type="InterPro" id="IPR050492">
    <property type="entry name" value="Bact_metal-bind_prot9"/>
</dbReference>
<evidence type="ECO:0000313" key="6">
    <source>
        <dbReference type="EMBL" id="NJQ08180.1"/>
    </source>
</evidence>
<evidence type="ECO:0000256" key="4">
    <source>
        <dbReference type="SAM" id="MobiDB-lite"/>
    </source>
</evidence>
<accession>A0A7X6D4T1</accession>
<keyword evidence="2" id="KW-0813">Transport</keyword>
<dbReference type="AlphaFoldDB" id="A0A7X6D4T1"/>
<dbReference type="GO" id="GO:0046872">
    <property type="term" value="F:metal ion binding"/>
    <property type="evidence" value="ECO:0007669"/>
    <property type="project" value="InterPro"/>
</dbReference>
<dbReference type="Proteomes" id="UP000578686">
    <property type="component" value="Unassembled WGS sequence"/>
</dbReference>
<comment type="caution">
    <text evidence="6">The sequence shown here is derived from an EMBL/GenBank/DDBJ whole genome shotgun (WGS) entry which is preliminary data.</text>
</comment>
<keyword evidence="7" id="KW-1185">Reference proteome</keyword>
<dbReference type="PANTHER" id="PTHR42953">
    <property type="entry name" value="HIGH-AFFINITY ZINC UPTAKE SYSTEM PROTEIN ZNUA-RELATED"/>
    <property type="match status" value="1"/>
</dbReference>
<dbReference type="SUPFAM" id="SSF53807">
    <property type="entry name" value="Helical backbone' metal receptor"/>
    <property type="match status" value="1"/>
</dbReference>
<dbReference type="InterPro" id="IPR006127">
    <property type="entry name" value="ZnuA-like"/>
</dbReference>
<reference evidence="6 7" key="1">
    <citation type="submission" date="2020-03" db="EMBL/GenBank/DDBJ databases">
        <title>Draft genome of Streptomyces sp. ventii, isolated from the Axial Seamount in the Pacific Ocean, and resequencing of the two type strains Streptomyces lonarensis strain NCL 716 and Streptomyces bohaiensis strain 11A07.</title>
        <authorList>
            <person name="Loughran R.M."/>
            <person name="Pfannmuller K.M."/>
            <person name="Wasson B.J."/>
            <person name="Deadmond M.C."/>
            <person name="Paddock B.E."/>
            <person name="Koyack M.J."/>
            <person name="Gallegos D.A."/>
            <person name="Mitchell E.A."/>
            <person name="Ushijima B."/>
            <person name="Saw J.H."/>
            <person name="Mcphail K.L."/>
            <person name="Videau P."/>
        </authorList>
    </citation>
    <scope>NUCLEOTIDE SEQUENCE [LARGE SCALE GENOMIC DNA]</scope>
    <source>
        <strain evidence="6 7">NCL716</strain>
    </source>
</reference>
<comment type="similarity">
    <text evidence="1">Belongs to the bacterial solute-binding protein 9 family.</text>
</comment>
<organism evidence="6 7">
    <name type="scientific">Streptomyces lonarensis</name>
    <dbReference type="NCBI Taxonomy" id="700599"/>
    <lineage>
        <taxon>Bacteria</taxon>
        <taxon>Bacillati</taxon>
        <taxon>Actinomycetota</taxon>
        <taxon>Actinomycetes</taxon>
        <taxon>Kitasatosporales</taxon>
        <taxon>Streptomycetaceae</taxon>
        <taxon>Streptomyces</taxon>
    </lineage>
</organism>
<feature type="compositionally biased region" description="Acidic residues" evidence="4">
    <location>
        <begin position="137"/>
        <end position="151"/>
    </location>
</feature>
<dbReference type="PANTHER" id="PTHR42953:SF3">
    <property type="entry name" value="HIGH-AFFINITY ZINC UPTAKE SYSTEM PROTEIN ZNUA"/>
    <property type="match status" value="1"/>
</dbReference>
<evidence type="ECO:0000313" key="7">
    <source>
        <dbReference type="Proteomes" id="UP000578686"/>
    </source>
</evidence>
<sequence length="400" mass="42523">MAVMTNARSPRRPRITRSAVATSAALSVLALGACGTDDNGGGGAGDGDGTLAVTASFYPMAFLAERVGGDHVDVTTLTSPGVDPHDLELSPRQVGALGESDAILYIAGLQPAVDDAIEQSGVEHVAEVMSFVSTTPETEDGADQGDEDHADEDDHGHGDDDHGHDHGGEDHAEDDHGHDHGGEDHAEDDHGHDHADEDDHGHGDEDHDHGDDDHGHDGHHHDHDHGDGDPHLWLDPLTFAVAADGVADTLAEADPDNAEDYRKNAADLADELRVLDEEFEEGLANRETDTIITTHAAFGYLAERYGLREEAIAGLDPESEPSGARMRELHDVAERDEVSTVFFEVLASDAMAATLAEDLGLETDVLDPVEGITDASRGDDYFAVMRANLEALQKALRTDA</sequence>
<feature type="region of interest" description="Disordered" evidence="4">
    <location>
        <begin position="135"/>
        <end position="229"/>
    </location>
</feature>
<feature type="signal peptide" evidence="5">
    <location>
        <begin position="1"/>
        <end position="32"/>
    </location>
</feature>
<dbReference type="GO" id="GO:0030001">
    <property type="term" value="P:metal ion transport"/>
    <property type="evidence" value="ECO:0007669"/>
    <property type="project" value="InterPro"/>
</dbReference>
<evidence type="ECO:0000256" key="1">
    <source>
        <dbReference type="ARBA" id="ARBA00011028"/>
    </source>
</evidence>
<gene>
    <name evidence="6" type="ORF">HCN56_22000</name>
</gene>
<feature type="chain" id="PRO_5038711477" evidence="5">
    <location>
        <begin position="33"/>
        <end position="400"/>
    </location>
</feature>
<evidence type="ECO:0000256" key="2">
    <source>
        <dbReference type="ARBA" id="ARBA00022448"/>
    </source>
</evidence>